<gene>
    <name evidence="3" type="ORF">Ahu01nite_082430</name>
</gene>
<evidence type="ECO:0000313" key="3">
    <source>
        <dbReference type="EMBL" id="GIE25141.1"/>
    </source>
</evidence>
<feature type="transmembrane region" description="Helical" evidence="2">
    <location>
        <begin position="304"/>
        <end position="327"/>
    </location>
</feature>
<feature type="region of interest" description="Disordered" evidence="1">
    <location>
        <begin position="480"/>
        <end position="503"/>
    </location>
</feature>
<dbReference type="EMBL" id="BOMN01000116">
    <property type="protein sequence ID" value="GIE25141.1"/>
    <property type="molecule type" value="Genomic_DNA"/>
</dbReference>
<evidence type="ECO:0000256" key="2">
    <source>
        <dbReference type="SAM" id="Phobius"/>
    </source>
</evidence>
<sequence>MLDSPRMSATAVRAPAGTAQATAAPYLLAAALFFAYASWSVHRHLRLETSGYDLGIFEQAVRGYAHFGAPEATIKAPGFNLLGDHFHPILVVLAPLYRLFPSPITLLAAQAALIAASSIPITRLALRIGGRTAAVSAGVAYGMSWGLQSAVDFDFHEVAFAVPLLAFGLTALVERRLIAAVAWTLPLIAVKEDLPATVAVIGLLVALRGRRRLGAATILIAICSGLVIVGAILPALNSAHVYPYAESAALNGQDPLHRLLLPAVKLHTLLWLLAPTLFLALRSPLLLAAVPTLAWRFWSTNPLYWGTAFQYSAILMPIVFVAFLDALTTTGTGRRARAAIHATCVIAVAATVLTHLPLRGLLSTGTWATSPEARQVRVTLARIPDNAQVAADNRLAPQLTSRCTVYLFPVYPQGDVRPEWVAVTDPPDTTMATPVTMAAALDRLPGYGYQVALRTSDVTIFHRSDAKLPADTHGVGRQLALSRPGPSLPARRPQFGASWHRTA</sequence>
<evidence type="ECO:0000313" key="4">
    <source>
        <dbReference type="Proteomes" id="UP000603200"/>
    </source>
</evidence>
<keyword evidence="4" id="KW-1185">Reference proteome</keyword>
<name>A0ABQ4A2R7_9ACTN</name>
<reference evidence="3 4" key="1">
    <citation type="submission" date="2021-01" db="EMBL/GenBank/DDBJ databases">
        <title>Whole genome shotgun sequence of Actinoplanes humidus NBRC 14915.</title>
        <authorList>
            <person name="Komaki H."/>
            <person name="Tamura T."/>
        </authorList>
    </citation>
    <scope>NUCLEOTIDE SEQUENCE [LARGE SCALE GENOMIC DNA]</scope>
    <source>
        <strain evidence="3 4">NBRC 14915</strain>
    </source>
</reference>
<dbReference type="Pfam" id="PF09852">
    <property type="entry name" value="DUF2079"/>
    <property type="match status" value="1"/>
</dbReference>
<keyword evidence="2" id="KW-0812">Transmembrane</keyword>
<organism evidence="3 4">
    <name type="scientific">Winogradskya humida</name>
    <dbReference type="NCBI Taxonomy" id="113566"/>
    <lineage>
        <taxon>Bacteria</taxon>
        <taxon>Bacillati</taxon>
        <taxon>Actinomycetota</taxon>
        <taxon>Actinomycetes</taxon>
        <taxon>Micromonosporales</taxon>
        <taxon>Micromonosporaceae</taxon>
        <taxon>Winogradskya</taxon>
    </lineage>
</organism>
<keyword evidence="2" id="KW-0472">Membrane</keyword>
<protein>
    <recommendedName>
        <fullName evidence="5">Membrane protein DUF2079</fullName>
    </recommendedName>
</protein>
<feature type="transmembrane region" description="Helical" evidence="2">
    <location>
        <begin position="339"/>
        <end position="358"/>
    </location>
</feature>
<dbReference type="Proteomes" id="UP000603200">
    <property type="component" value="Unassembled WGS sequence"/>
</dbReference>
<dbReference type="InterPro" id="IPR018650">
    <property type="entry name" value="STSV1_Orf64"/>
</dbReference>
<keyword evidence="2" id="KW-1133">Transmembrane helix</keyword>
<feature type="transmembrane region" description="Helical" evidence="2">
    <location>
        <begin position="21"/>
        <end position="39"/>
    </location>
</feature>
<accession>A0ABQ4A2R7</accession>
<proteinExistence type="predicted"/>
<comment type="caution">
    <text evidence="3">The sequence shown here is derived from an EMBL/GenBank/DDBJ whole genome shotgun (WGS) entry which is preliminary data.</text>
</comment>
<feature type="transmembrane region" description="Helical" evidence="2">
    <location>
        <begin position="279"/>
        <end position="298"/>
    </location>
</feature>
<feature type="transmembrane region" description="Helical" evidence="2">
    <location>
        <begin position="213"/>
        <end position="236"/>
    </location>
</feature>
<evidence type="ECO:0000256" key="1">
    <source>
        <dbReference type="SAM" id="MobiDB-lite"/>
    </source>
</evidence>
<evidence type="ECO:0008006" key="5">
    <source>
        <dbReference type="Google" id="ProtNLM"/>
    </source>
</evidence>